<name>A0ABY4HMB1_9FLAO</name>
<evidence type="ECO:0000256" key="1">
    <source>
        <dbReference type="ARBA" id="ARBA00022729"/>
    </source>
</evidence>
<reference evidence="3" key="2">
    <citation type="submission" date="2022-04" db="EMBL/GenBank/DDBJ databases">
        <title>Complete Genome Sequence of Flavobacterium sediminilitoris YSM-43, Isolated from a Tidal Sediment.</title>
        <authorList>
            <person name="Lee P.A."/>
        </authorList>
    </citation>
    <scope>NUCLEOTIDE SEQUENCE</scope>
    <source>
        <strain evidence="3">YSM-43</strain>
    </source>
</reference>
<evidence type="ECO:0000259" key="2">
    <source>
        <dbReference type="Pfam" id="PF18962"/>
    </source>
</evidence>
<evidence type="ECO:0000313" key="4">
    <source>
        <dbReference type="Proteomes" id="UP000830454"/>
    </source>
</evidence>
<dbReference type="NCBIfam" id="TIGR04183">
    <property type="entry name" value="Por_Secre_tail"/>
    <property type="match status" value="1"/>
</dbReference>
<feature type="domain" description="Secretion system C-terminal sorting" evidence="2">
    <location>
        <begin position="582"/>
        <end position="650"/>
    </location>
</feature>
<protein>
    <submittedName>
        <fullName evidence="3">T9SS type A sorting domain-containing protein</fullName>
    </submittedName>
</protein>
<gene>
    <name evidence="3" type="ORF">LXD69_00460</name>
</gene>
<dbReference type="SUPFAM" id="SSF53474">
    <property type="entry name" value="alpha/beta-Hydrolases"/>
    <property type="match status" value="1"/>
</dbReference>
<keyword evidence="1" id="KW-0732">Signal</keyword>
<dbReference type="Pfam" id="PF18962">
    <property type="entry name" value="Por_Secre_tail"/>
    <property type="match status" value="1"/>
</dbReference>
<proteinExistence type="predicted"/>
<reference evidence="3" key="1">
    <citation type="submission" date="2021-12" db="EMBL/GenBank/DDBJ databases">
        <authorList>
            <person name="Cha I.-T."/>
            <person name="Lee K.-E."/>
            <person name="Park S.-J."/>
        </authorList>
    </citation>
    <scope>NUCLEOTIDE SEQUENCE</scope>
    <source>
        <strain evidence="3">YSM-43</strain>
    </source>
</reference>
<accession>A0ABY4HMB1</accession>
<keyword evidence="4" id="KW-1185">Reference proteome</keyword>
<sequence length="660" mass="72062">MGTAPNVVLGQSMGGVIARYALRDMENQQIDNPSVPSWNHQTSLYISHDAPHQGANIPLSVLYFARHLGDQFVGTPLGDMNINPQDGAPVTIEDIQALLNAPGTRQLLKNNIASNFEKDNNLTDSWQTELRNLGYPLQTRNIAISNGSHCANPQSFLPNATLFSLSGYGKTSFLTSFLTELLGPLNAINDIASIGLAILFNEPGLLLGVLPGNSKFSLDFSAKALPSAGTTAQIYKGKLVFTKKLFWAFNINVTLTDRSYNNPSGILSYDYYPGGKYPVPFNFQNSSVSNAFFSFGISAQIAPNFNFIPSPSALDIGKGNVALNNNDYFVKYNSLTPTAAPKDSPFVNFSTSFNNNGINENHISFNTRNGNWLATELDNVTTNSDIFDCTYMCSDSQISGLNLLCTTATYTAPEGGTFNSWTITQGSNLVTATGINTQNLTLTALPNASGQVTISLLKGDNNVRCGNLTLTKTIWVGKSMPHYTADRVEFCNFNYRAKDYPNTNSYSTFSWQYVSGSGGASSSNFYSNGDFAQFTACPPFTITMKLIATNACGTSEQLVDFWLDNDDEEISRNASPINTFSIYPNPSKDIVTIELRDKNNQTQKASKIYGELFDLMGISKSKVEIKDNKAIFSVNGLNKGIYVLKIFIDDAVENHQIAVE</sequence>
<dbReference type="Proteomes" id="UP000830454">
    <property type="component" value="Chromosome"/>
</dbReference>
<dbReference type="RefSeq" id="WP_246916592.1">
    <property type="nucleotide sequence ID" value="NZ_CP090145.1"/>
</dbReference>
<organism evidence="3 4">
    <name type="scientific">Flavobacterium sediminilitoris</name>
    <dbReference type="NCBI Taxonomy" id="2024526"/>
    <lineage>
        <taxon>Bacteria</taxon>
        <taxon>Pseudomonadati</taxon>
        <taxon>Bacteroidota</taxon>
        <taxon>Flavobacteriia</taxon>
        <taxon>Flavobacteriales</taxon>
        <taxon>Flavobacteriaceae</taxon>
        <taxon>Flavobacterium</taxon>
    </lineage>
</organism>
<dbReference type="InterPro" id="IPR029058">
    <property type="entry name" value="AB_hydrolase_fold"/>
</dbReference>
<dbReference type="InterPro" id="IPR026444">
    <property type="entry name" value="Secre_tail"/>
</dbReference>
<dbReference type="EMBL" id="CP090145">
    <property type="protein sequence ID" value="UOX34002.1"/>
    <property type="molecule type" value="Genomic_DNA"/>
</dbReference>
<evidence type="ECO:0000313" key="3">
    <source>
        <dbReference type="EMBL" id="UOX34002.1"/>
    </source>
</evidence>